<keyword evidence="3 9" id="KW-0812">Transmembrane</keyword>
<dbReference type="PROSITE" id="PS00237">
    <property type="entry name" value="G_PROTEIN_RECEP_F1_1"/>
    <property type="match status" value="1"/>
</dbReference>
<keyword evidence="7 9" id="KW-0675">Receptor</keyword>
<dbReference type="AlphaFoldDB" id="A0A191Z427"/>
<evidence type="ECO:0000256" key="9">
    <source>
        <dbReference type="RuleBase" id="RU000688"/>
    </source>
</evidence>
<evidence type="ECO:0000313" key="12">
    <source>
        <dbReference type="EMBL" id="ANJ60571.1"/>
    </source>
</evidence>
<feature type="transmembrane region" description="Helical" evidence="10">
    <location>
        <begin position="95"/>
        <end position="113"/>
    </location>
</feature>
<accession>A0A191Z427</accession>
<evidence type="ECO:0000256" key="1">
    <source>
        <dbReference type="ARBA" id="ARBA00004651"/>
    </source>
</evidence>
<dbReference type="InterPro" id="IPR000355">
    <property type="entry name" value="Chemokine_rcpt"/>
</dbReference>
<evidence type="ECO:0000256" key="8">
    <source>
        <dbReference type="ARBA" id="ARBA00023224"/>
    </source>
</evidence>
<proteinExistence type="evidence at transcript level"/>
<feature type="transmembrane region" description="Helical" evidence="10">
    <location>
        <begin position="221"/>
        <end position="247"/>
    </location>
</feature>
<evidence type="ECO:0000259" key="11">
    <source>
        <dbReference type="PROSITE" id="PS50262"/>
    </source>
</evidence>
<keyword evidence="4 10" id="KW-1133">Transmembrane helix</keyword>
<evidence type="ECO:0000256" key="3">
    <source>
        <dbReference type="ARBA" id="ARBA00022692"/>
    </source>
</evidence>
<evidence type="ECO:0000256" key="6">
    <source>
        <dbReference type="ARBA" id="ARBA00023136"/>
    </source>
</evidence>
<dbReference type="Pfam" id="PF00001">
    <property type="entry name" value="7tm_1"/>
    <property type="match status" value="1"/>
</dbReference>
<evidence type="ECO:0000256" key="7">
    <source>
        <dbReference type="ARBA" id="ARBA00023170"/>
    </source>
</evidence>
<dbReference type="GO" id="GO:0016493">
    <property type="term" value="F:C-C chemokine receptor activity"/>
    <property type="evidence" value="ECO:0007669"/>
    <property type="project" value="TreeGrafter"/>
</dbReference>
<evidence type="ECO:0000256" key="2">
    <source>
        <dbReference type="ARBA" id="ARBA00022475"/>
    </source>
</evidence>
<keyword evidence="5 9" id="KW-0297">G-protein coupled receptor</keyword>
<dbReference type="InterPro" id="IPR050119">
    <property type="entry name" value="CCR1-9-like"/>
</dbReference>
<reference evidence="12" key="1">
    <citation type="submission" date="2015-09" db="EMBL/GenBank/DDBJ databases">
        <authorList>
            <person name="Jackson K.R."/>
            <person name="Lunt B.L."/>
            <person name="Fisher J.N.B."/>
            <person name="Gardner A.V."/>
            <person name="Bailey M.E."/>
            <person name="Deus L.M."/>
            <person name="Earl A.S."/>
            <person name="Gibby P.D."/>
            <person name="Hartmann K.A."/>
            <person name="Liu J.E."/>
            <person name="Manci A.M."/>
            <person name="Nielsen D.A."/>
            <person name="Solomon M.B."/>
            <person name="Breakwell D.P."/>
            <person name="Burnett S.H."/>
            <person name="Grose J.H."/>
        </authorList>
    </citation>
    <scope>NUCLEOTIDE SEQUENCE</scope>
</reference>
<dbReference type="PANTHER" id="PTHR10489">
    <property type="entry name" value="CELL ADHESION MOLECULE"/>
    <property type="match status" value="1"/>
</dbReference>
<feature type="domain" description="G-protein coupled receptors family 1 profile" evidence="11">
    <location>
        <begin position="36"/>
        <end position="280"/>
    </location>
</feature>
<keyword evidence="6 10" id="KW-0472">Membrane</keyword>
<dbReference type="Gene3D" id="1.20.1070.10">
    <property type="entry name" value="Rhodopsin 7-helix transmembrane proteins"/>
    <property type="match status" value="1"/>
</dbReference>
<dbReference type="PROSITE" id="PS50262">
    <property type="entry name" value="G_PROTEIN_RECEP_F1_2"/>
    <property type="match status" value="1"/>
</dbReference>
<feature type="transmembrane region" description="Helical" evidence="10">
    <location>
        <begin position="182"/>
        <end position="209"/>
    </location>
</feature>
<keyword evidence="2" id="KW-1003">Cell membrane</keyword>
<name>A0A191Z427_RACCA</name>
<dbReference type="GO" id="GO:0009897">
    <property type="term" value="C:external side of plasma membrane"/>
    <property type="evidence" value="ECO:0007669"/>
    <property type="project" value="TreeGrafter"/>
</dbReference>
<dbReference type="PRINTS" id="PR00237">
    <property type="entry name" value="GPCRRHODOPSN"/>
</dbReference>
<keyword evidence="8 9" id="KW-0807">Transducer</keyword>
<organism evidence="12">
    <name type="scientific">Rachycentron canadum</name>
    <name type="common">Cobia</name>
    <name type="synonym">Gasterosteus canadus</name>
    <dbReference type="NCBI Taxonomy" id="141264"/>
    <lineage>
        <taxon>Eukaryota</taxon>
        <taxon>Metazoa</taxon>
        <taxon>Chordata</taxon>
        <taxon>Craniata</taxon>
        <taxon>Vertebrata</taxon>
        <taxon>Euteleostomi</taxon>
        <taxon>Actinopterygii</taxon>
        <taxon>Neopterygii</taxon>
        <taxon>Teleostei</taxon>
        <taxon>Neoteleostei</taxon>
        <taxon>Acanthomorphata</taxon>
        <taxon>Carangaria</taxon>
        <taxon>Carangiformes</taxon>
        <taxon>Rachycentridae</taxon>
        <taxon>Rachycentron</taxon>
    </lineage>
</organism>
<comment type="similarity">
    <text evidence="9">Belongs to the G-protein coupled receptor 1 family.</text>
</comment>
<feature type="transmembrane region" description="Helical" evidence="10">
    <location>
        <begin position="23"/>
        <end position="45"/>
    </location>
</feature>
<sequence length="299" mass="34108">MGNNSDDVIYICDELFDFTTISAAFFILVFILSITGNSLLLYILIVYESLKNSTNLFVLNLACSDLMFTLTLPFWTTYLLHHWVFGDTCCKFMTAAYFVGLYSSIIILTAMTVDRFITVVLHNWPTNSVKRQRFAVTACVSAWVISTGASLGDALNVKVQTHWNNISTCDPHLSDTVTSVGYYLQVSLLFFLPLIIIVFCYSAILKTVLKSTNRKRHKTVVVVFCIVAAFFICWGPYNIMLFIQALYEPKGCREQERFNISHNICQIVAYSHCCMNPLLYMLSKKLQKHLLHILPCMKE</sequence>
<dbReference type="GO" id="GO:0060326">
    <property type="term" value="P:cell chemotaxis"/>
    <property type="evidence" value="ECO:0007669"/>
    <property type="project" value="TreeGrafter"/>
</dbReference>
<evidence type="ECO:0000256" key="4">
    <source>
        <dbReference type="ARBA" id="ARBA00022989"/>
    </source>
</evidence>
<dbReference type="GO" id="GO:0019722">
    <property type="term" value="P:calcium-mediated signaling"/>
    <property type="evidence" value="ECO:0007669"/>
    <property type="project" value="TreeGrafter"/>
</dbReference>
<dbReference type="InterPro" id="IPR017452">
    <property type="entry name" value="GPCR_Rhodpsn_7TM"/>
</dbReference>
<comment type="subcellular location">
    <subcellularLocation>
        <location evidence="1">Cell membrane</location>
        <topology evidence="1">Multi-pass membrane protein</topology>
    </subcellularLocation>
</comment>
<protein>
    <submittedName>
        <fullName evidence="12">Chemokine XC receptor 1-like protein</fullName>
    </submittedName>
</protein>
<dbReference type="SUPFAM" id="SSF81321">
    <property type="entry name" value="Family A G protein-coupled receptor-like"/>
    <property type="match status" value="1"/>
</dbReference>
<dbReference type="GO" id="GO:0019957">
    <property type="term" value="F:C-C chemokine binding"/>
    <property type="evidence" value="ECO:0007669"/>
    <property type="project" value="TreeGrafter"/>
</dbReference>
<dbReference type="EMBL" id="KT748877">
    <property type="protein sequence ID" value="ANJ60571.1"/>
    <property type="molecule type" value="mRNA"/>
</dbReference>
<evidence type="ECO:0000256" key="5">
    <source>
        <dbReference type="ARBA" id="ARBA00023040"/>
    </source>
</evidence>
<evidence type="ECO:0000256" key="10">
    <source>
        <dbReference type="SAM" id="Phobius"/>
    </source>
</evidence>
<dbReference type="PANTHER" id="PTHR10489:SF730">
    <property type="entry name" value="CHEMOKINE XC RECEPTOR 1"/>
    <property type="match status" value="1"/>
</dbReference>
<dbReference type="PRINTS" id="PR00657">
    <property type="entry name" value="CCCHEMOKINER"/>
</dbReference>
<feature type="transmembrane region" description="Helical" evidence="10">
    <location>
        <begin position="57"/>
        <end position="75"/>
    </location>
</feature>
<dbReference type="InterPro" id="IPR000276">
    <property type="entry name" value="GPCR_Rhodpsn"/>
</dbReference>
<dbReference type="GO" id="GO:0007204">
    <property type="term" value="P:positive regulation of cytosolic calcium ion concentration"/>
    <property type="evidence" value="ECO:0007669"/>
    <property type="project" value="TreeGrafter"/>
</dbReference>
<dbReference type="GO" id="GO:0006955">
    <property type="term" value="P:immune response"/>
    <property type="evidence" value="ECO:0007669"/>
    <property type="project" value="TreeGrafter"/>
</dbReference>
<feature type="transmembrane region" description="Helical" evidence="10">
    <location>
        <begin position="134"/>
        <end position="152"/>
    </location>
</feature>